<dbReference type="PANTHER" id="PTHR35145">
    <property type="entry name" value="CYTOPLASMIC PROTEIN-RELATED"/>
    <property type="match status" value="1"/>
</dbReference>
<dbReference type="Proteomes" id="UP000622638">
    <property type="component" value="Unassembled WGS sequence"/>
</dbReference>
<evidence type="ECO:0000313" key="3">
    <source>
        <dbReference type="Proteomes" id="UP000430634"/>
    </source>
</evidence>
<dbReference type="Gene3D" id="3.90.1150.30">
    <property type="match status" value="1"/>
</dbReference>
<evidence type="ECO:0000313" key="1">
    <source>
        <dbReference type="EMBL" id="GGC09789.1"/>
    </source>
</evidence>
<reference evidence="1" key="1">
    <citation type="journal article" date="2014" name="Int. J. Syst. Evol. Microbiol.">
        <title>Complete genome of a new Firmicutes species belonging to the dominant human colonic microbiota ('Ruminococcus bicirculans') reveals two chromosomes and a selective capacity to utilize plant glucans.</title>
        <authorList>
            <consortium name="NISC Comparative Sequencing Program"/>
            <person name="Wegmann U."/>
            <person name="Louis P."/>
            <person name="Goesmann A."/>
            <person name="Henrissat B."/>
            <person name="Duncan S.H."/>
            <person name="Flint H.J."/>
        </authorList>
    </citation>
    <scope>NUCLEOTIDE SEQUENCE</scope>
    <source>
        <strain evidence="1">CGMCC 1.15931</strain>
    </source>
</reference>
<reference evidence="2 3" key="3">
    <citation type="submission" date="2019-11" db="EMBL/GenBank/DDBJ databases">
        <title>Type strains purchased from KCTC, JCM and DSMZ.</title>
        <authorList>
            <person name="Lu H."/>
        </authorList>
    </citation>
    <scope>NUCLEOTIDE SEQUENCE [LARGE SCALE GENOMIC DNA]</scope>
    <source>
        <strain evidence="2 3">KCTC 52429</strain>
    </source>
</reference>
<dbReference type="EMBL" id="WNKZ01000002">
    <property type="protein sequence ID" value="MTV51379.1"/>
    <property type="molecule type" value="Genomic_DNA"/>
</dbReference>
<dbReference type="RefSeq" id="WP_155468742.1">
    <property type="nucleotide sequence ID" value="NZ_BMKG01000014.1"/>
</dbReference>
<dbReference type="PANTHER" id="PTHR35145:SF1">
    <property type="entry name" value="CYTOPLASMIC PROTEIN"/>
    <property type="match status" value="1"/>
</dbReference>
<dbReference type="InterPro" id="IPR058532">
    <property type="entry name" value="YjbR/MT2646/Rv2570-like"/>
</dbReference>
<evidence type="ECO:0000313" key="2">
    <source>
        <dbReference type="EMBL" id="MTV51379.1"/>
    </source>
</evidence>
<dbReference type="InterPro" id="IPR038056">
    <property type="entry name" value="YjbR-like_sf"/>
</dbReference>
<dbReference type="Pfam" id="PF04237">
    <property type="entry name" value="YjbR"/>
    <property type="match status" value="1"/>
</dbReference>
<accession>A0A6I3SR11</accession>
<dbReference type="Proteomes" id="UP000430634">
    <property type="component" value="Unassembled WGS sequence"/>
</dbReference>
<proteinExistence type="predicted"/>
<dbReference type="OrthoDB" id="9804614at2"/>
<dbReference type="EMBL" id="BMKG01000014">
    <property type="protein sequence ID" value="GGC09789.1"/>
    <property type="molecule type" value="Genomic_DNA"/>
</dbReference>
<dbReference type="AlphaFoldDB" id="A0A6I3SR11"/>
<dbReference type="GO" id="GO:0003677">
    <property type="term" value="F:DNA binding"/>
    <property type="evidence" value="ECO:0007669"/>
    <property type="project" value="UniProtKB-KW"/>
</dbReference>
<keyword evidence="4" id="KW-1185">Reference proteome</keyword>
<comment type="caution">
    <text evidence="2">The sequence shown here is derived from an EMBL/GenBank/DDBJ whole genome shotgun (WGS) entry which is preliminary data.</text>
</comment>
<name>A0A6I3SR11_9BURK</name>
<reference evidence="4" key="2">
    <citation type="journal article" date="2019" name="Int. J. Syst. Evol. Microbiol.">
        <title>The Global Catalogue of Microorganisms (GCM) 10K type strain sequencing project: providing services to taxonomists for standard genome sequencing and annotation.</title>
        <authorList>
            <consortium name="The Broad Institute Genomics Platform"/>
            <consortium name="The Broad Institute Genome Sequencing Center for Infectious Disease"/>
            <person name="Wu L."/>
            <person name="Ma J."/>
        </authorList>
    </citation>
    <scope>NUCLEOTIDE SEQUENCE [LARGE SCALE GENOMIC DNA]</scope>
    <source>
        <strain evidence="4">CGMCC 1.15931</strain>
    </source>
</reference>
<organism evidence="2 3">
    <name type="scientific">Pseudoduganella buxea</name>
    <dbReference type="NCBI Taxonomy" id="1949069"/>
    <lineage>
        <taxon>Bacteria</taxon>
        <taxon>Pseudomonadati</taxon>
        <taxon>Pseudomonadota</taxon>
        <taxon>Betaproteobacteria</taxon>
        <taxon>Burkholderiales</taxon>
        <taxon>Oxalobacteraceae</taxon>
        <taxon>Telluria group</taxon>
        <taxon>Pseudoduganella</taxon>
    </lineage>
</organism>
<evidence type="ECO:0000313" key="4">
    <source>
        <dbReference type="Proteomes" id="UP000622638"/>
    </source>
</evidence>
<sequence length="117" mass="13064">MNLNRAKQLCRGLPGATEDVKWGEDLVFSVGEKMFAVACNTAGVDKISFKVDDDAFLALTDRPGFIPAPYLARAKWVQVTDLKAVSDEEGDALLRRAYELVFAKLTKKLQREIREMA</sequence>
<dbReference type="InterPro" id="IPR007351">
    <property type="entry name" value="YjbR"/>
</dbReference>
<dbReference type="SUPFAM" id="SSF142906">
    <property type="entry name" value="YjbR-like"/>
    <property type="match status" value="1"/>
</dbReference>
<gene>
    <name evidence="1" type="ORF">GCM10011572_34130</name>
    <name evidence="2" type="ORF">GM672_01400</name>
</gene>
<reference evidence="1" key="4">
    <citation type="submission" date="2024-05" db="EMBL/GenBank/DDBJ databases">
        <authorList>
            <person name="Sun Q."/>
            <person name="Zhou Y."/>
        </authorList>
    </citation>
    <scope>NUCLEOTIDE SEQUENCE</scope>
    <source>
        <strain evidence="1">CGMCC 1.15931</strain>
    </source>
</reference>
<keyword evidence="2" id="KW-0238">DNA-binding</keyword>
<protein>
    <submittedName>
        <fullName evidence="2">MmcQ/YjbR family DNA-binding protein</fullName>
    </submittedName>
</protein>